<comment type="subcellular location">
    <subcellularLocation>
        <location evidence="1">Cell membrane</location>
        <topology evidence="1">Multi-pass membrane protein</topology>
    </subcellularLocation>
</comment>
<reference evidence="10" key="1">
    <citation type="submission" date="2020-05" db="EMBL/GenBank/DDBJ databases">
        <authorList>
            <person name="Chiriac C."/>
            <person name="Salcher M."/>
            <person name="Ghai R."/>
            <person name="Kavagutti S V."/>
        </authorList>
    </citation>
    <scope>NUCLEOTIDE SEQUENCE</scope>
</reference>
<feature type="transmembrane region" description="Helical" evidence="7">
    <location>
        <begin position="124"/>
        <end position="148"/>
    </location>
</feature>
<dbReference type="PANTHER" id="PTHR43386:SF1">
    <property type="entry name" value="D,D-DIPEPTIDE TRANSPORT SYSTEM PERMEASE PROTEIN DDPC-RELATED"/>
    <property type="match status" value="1"/>
</dbReference>
<evidence type="ECO:0000256" key="4">
    <source>
        <dbReference type="ARBA" id="ARBA00022692"/>
    </source>
</evidence>
<dbReference type="InterPro" id="IPR035906">
    <property type="entry name" value="MetI-like_sf"/>
</dbReference>
<feature type="transmembrane region" description="Helical" evidence="7">
    <location>
        <begin position="204"/>
        <end position="223"/>
    </location>
</feature>
<dbReference type="PANTHER" id="PTHR43386">
    <property type="entry name" value="OLIGOPEPTIDE TRANSPORT SYSTEM PERMEASE PROTEIN APPC"/>
    <property type="match status" value="1"/>
</dbReference>
<dbReference type="InterPro" id="IPR050366">
    <property type="entry name" value="BP-dependent_transpt_permease"/>
</dbReference>
<keyword evidence="2" id="KW-0813">Transport</keyword>
<gene>
    <name evidence="9" type="ORF">UFOPK1795_00561</name>
    <name evidence="10" type="ORF">UFOPK2816_00159</name>
</gene>
<feature type="domain" description="ABC transmembrane type-1" evidence="8">
    <location>
        <begin position="75"/>
        <end position="265"/>
    </location>
</feature>
<evidence type="ECO:0000313" key="10">
    <source>
        <dbReference type="EMBL" id="CAB4739047.1"/>
    </source>
</evidence>
<dbReference type="Pfam" id="PF12911">
    <property type="entry name" value="OppC_N"/>
    <property type="match status" value="1"/>
</dbReference>
<feature type="transmembrane region" description="Helical" evidence="7">
    <location>
        <begin position="14"/>
        <end position="35"/>
    </location>
</feature>
<keyword evidence="4 7" id="KW-0812">Transmembrane</keyword>
<dbReference type="GO" id="GO:0005886">
    <property type="term" value="C:plasma membrane"/>
    <property type="evidence" value="ECO:0007669"/>
    <property type="project" value="UniProtKB-SubCell"/>
</dbReference>
<dbReference type="AlphaFoldDB" id="A0A6J6SWL8"/>
<dbReference type="Pfam" id="PF00528">
    <property type="entry name" value="BPD_transp_1"/>
    <property type="match status" value="1"/>
</dbReference>
<proteinExistence type="predicted"/>
<evidence type="ECO:0000259" key="8">
    <source>
        <dbReference type="PROSITE" id="PS50928"/>
    </source>
</evidence>
<accession>A0A6J6SWL8</accession>
<keyword evidence="5 7" id="KW-1133">Transmembrane helix</keyword>
<keyword evidence="6 7" id="KW-0472">Membrane</keyword>
<dbReference type="CDD" id="cd06261">
    <property type="entry name" value="TM_PBP2"/>
    <property type="match status" value="1"/>
</dbReference>
<evidence type="ECO:0000256" key="1">
    <source>
        <dbReference type="ARBA" id="ARBA00004651"/>
    </source>
</evidence>
<dbReference type="SUPFAM" id="SSF161098">
    <property type="entry name" value="MetI-like"/>
    <property type="match status" value="1"/>
</dbReference>
<dbReference type="Gene3D" id="1.10.3720.10">
    <property type="entry name" value="MetI-like"/>
    <property type="match status" value="1"/>
</dbReference>
<evidence type="ECO:0000256" key="3">
    <source>
        <dbReference type="ARBA" id="ARBA00022475"/>
    </source>
</evidence>
<feature type="transmembrane region" description="Helical" evidence="7">
    <location>
        <begin position="243"/>
        <end position="265"/>
    </location>
</feature>
<evidence type="ECO:0000256" key="6">
    <source>
        <dbReference type="ARBA" id="ARBA00023136"/>
    </source>
</evidence>
<dbReference type="EMBL" id="CAEZUG010000024">
    <property type="protein sequence ID" value="CAB4590477.1"/>
    <property type="molecule type" value="Genomic_DNA"/>
</dbReference>
<dbReference type="GO" id="GO:0055085">
    <property type="term" value="P:transmembrane transport"/>
    <property type="evidence" value="ECO:0007669"/>
    <property type="project" value="InterPro"/>
</dbReference>
<evidence type="ECO:0000256" key="7">
    <source>
        <dbReference type="SAM" id="Phobius"/>
    </source>
</evidence>
<name>A0A6J6SWL8_9ZZZZ</name>
<evidence type="ECO:0000256" key="2">
    <source>
        <dbReference type="ARBA" id="ARBA00022448"/>
    </source>
</evidence>
<dbReference type="EMBL" id="CAEZZB010000007">
    <property type="protein sequence ID" value="CAB4739047.1"/>
    <property type="molecule type" value="Genomic_DNA"/>
</dbReference>
<feature type="transmembrane region" description="Helical" evidence="7">
    <location>
        <begin position="79"/>
        <end position="104"/>
    </location>
</feature>
<evidence type="ECO:0000313" key="9">
    <source>
        <dbReference type="EMBL" id="CAB4590477.1"/>
    </source>
</evidence>
<evidence type="ECO:0000256" key="5">
    <source>
        <dbReference type="ARBA" id="ARBA00022989"/>
    </source>
</evidence>
<dbReference type="InterPro" id="IPR000515">
    <property type="entry name" value="MetI-like"/>
</dbReference>
<sequence>MYQLAKRTFHEEKLVFFGLFILSFYFLIGLFAPLLTHFGPTEIDFEHFLSAPDSLHLLGTDGNGMDILSRTIYAIRVDLLVSVVSVSIAVVIGIIIGCISGYFGGKIDAVLMRLLDIFQSFPTFILALSIAAILGPGIFNLIIVIAVVNAPAYARLVRAEVKSVVIQGYVDSARLSGIKHVKILVSHILPNSLLPVRIIAPLNCGWAILTLAGLSFLGLGVPIPEAEWGSMIGAGSNDVVGGVWWTSVVPGIALVTCIFGFTLLGEGFQERQRRK</sequence>
<dbReference type="PROSITE" id="PS50928">
    <property type="entry name" value="ABC_TM1"/>
    <property type="match status" value="1"/>
</dbReference>
<protein>
    <submittedName>
        <fullName evidence="10">Unannotated protein</fullName>
    </submittedName>
</protein>
<keyword evidence="3" id="KW-1003">Cell membrane</keyword>
<dbReference type="InterPro" id="IPR025966">
    <property type="entry name" value="OppC_N"/>
</dbReference>
<organism evidence="10">
    <name type="scientific">freshwater metagenome</name>
    <dbReference type="NCBI Taxonomy" id="449393"/>
    <lineage>
        <taxon>unclassified sequences</taxon>
        <taxon>metagenomes</taxon>
        <taxon>ecological metagenomes</taxon>
    </lineage>
</organism>